<dbReference type="Proteomes" id="UP000001208">
    <property type="component" value="Chromosome"/>
</dbReference>
<reference evidence="1 2" key="1">
    <citation type="submission" date="2008-06" db="EMBL/GenBank/DDBJ databases">
        <title>Complete sequence of Chloroherpeton thalassium ATCC 35110.</title>
        <authorList>
            <consortium name="US DOE Joint Genome Institute"/>
            <person name="Lucas S."/>
            <person name="Copeland A."/>
            <person name="Lapidus A."/>
            <person name="Glavina del Rio T."/>
            <person name="Dalin E."/>
            <person name="Tice H."/>
            <person name="Bruce D."/>
            <person name="Goodwin L."/>
            <person name="Pitluck S."/>
            <person name="Schmutz J."/>
            <person name="Larimer F."/>
            <person name="Land M."/>
            <person name="Hauser L."/>
            <person name="Kyrpides N."/>
            <person name="Mikhailova N."/>
            <person name="Liu Z."/>
            <person name="Li T."/>
            <person name="Zhao F."/>
            <person name="Overmann J."/>
            <person name="Bryant D.A."/>
            <person name="Richardson P."/>
        </authorList>
    </citation>
    <scope>NUCLEOTIDE SEQUENCE [LARGE SCALE GENOMIC DNA]</scope>
    <source>
        <strain evidence="2">ATCC 35110 / GB-78</strain>
    </source>
</reference>
<dbReference type="EMBL" id="CP001100">
    <property type="protein sequence ID" value="ACF14191.1"/>
    <property type="molecule type" value="Genomic_DNA"/>
</dbReference>
<dbReference type="KEGG" id="cts:Ctha_1734"/>
<dbReference type="HOGENOM" id="CLU_1178552_0_0_10"/>
<organism evidence="1 2">
    <name type="scientific">Chloroherpeton thalassium (strain ATCC 35110 / GB-78)</name>
    <dbReference type="NCBI Taxonomy" id="517418"/>
    <lineage>
        <taxon>Bacteria</taxon>
        <taxon>Pseudomonadati</taxon>
        <taxon>Chlorobiota</taxon>
        <taxon>Chlorobiia</taxon>
        <taxon>Chlorobiales</taxon>
        <taxon>Chloroherpetonaceae</taxon>
        <taxon>Chloroherpeton</taxon>
    </lineage>
</organism>
<name>B3QT92_CHLT3</name>
<sequence length="235" mass="26845">MNRDKLRYIARLLTEKVLDPVGWQIKDDTHISEKNSELLMDVVSGKRILKIGIRYKQMLTGTKPPEFQDTADIAMLAAPHIPKTMMERLKTANVCAIDETGNYYFFYKRGKERLMLYEFGNEPPKKRPVRNQPFSPKAGFVTMALLCAKDFEVPTMRELQARTGVSLSGIFLIHLMKMKNDFLPSFSLPLSCLSSGKSSKSRFNTMKLSGFALVSLRFVKILRSNNYLIFTTASR</sequence>
<gene>
    <name evidence="1" type="ordered locus">Ctha_1734</name>
</gene>
<dbReference type="eggNOG" id="COG4861">
    <property type="taxonomic scope" value="Bacteria"/>
</dbReference>
<proteinExistence type="predicted"/>
<dbReference type="RefSeq" id="WP_012500275.1">
    <property type="nucleotide sequence ID" value="NC_011026.1"/>
</dbReference>
<evidence type="ECO:0000313" key="2">
    <source>
        <dbReference type="Proteomes" id="UP000001208"/>
    </source>
</evidence>
<accession>B3QT92</accession>
<evidence type="ECO:0000313" key="1">
    <source>
        <dbReference type="EMBL" id="ACF14191.1"/>
    </source>
</evidence>
<dbReference type="AlphaFoldDB" id="B3QT92"/>
<keyword evidence="2" id="KW-1185">Reference proteome</keyword>
<protein>
    <submittedName>
        <fullName evidence="1">Uncharacterized protein</fullName>
    </submittedName>
</protein>